<gene>
    <name evidence="2" type="ORF">SAMN05421803_11579</name>
</gene>
<accession>A0A1M6QJ19</accession>
<sequence length="31" mass="3186">MDFEKAISGFGLFVLAPAVLIGVVLMAVYGG</sequence>
<proteinExistence type="predicted"/>
<keyword evidence="1" id="KW-0472">Membrane</keyword>
<keyword evidence="3" id="KW-1185">Reference proteome</keyword>
<evidence type="ECO:0000313" key="3">
    <source>
        <dbReference type="Proteomes" id="UP000184452"/>
    </source>
</evidence>
<keyword evidence="1" id="KW-1133">Transmembrane helix</keyword>
<reference evidence="2 3" key="1">
    <citation type="submission" date="2016-11" db="EMBL/GenBank/DDBJ databases">
        <authorList>
            <person name="Jaros S."/>
            <person name="Januszkiewicz K."/>
            <person name="Wedrychowicz H."/>
        </authorList>
    </citation>
    <scope>NUCLEOTIDE SEQUENCE [LARGE SCALE GENOMIC DNA]</scope>
    <source>
        <strain evidence="2 3">CGMCC 4.5723</strain>
    </source>
</reference>
<dbReference type="EMBL" id="FQZK01000015">
    <property type="protein sequence ID" value="SHK20120.1"/>
    <property type="molecule type" value="Genomic_DNA"/>
</dbReference>
<keyword evidence="1" id="KW-0812">Transmembrane</keyword>
<dbReference type="STRING" id="758803.SAMN05421803_11579"/>
<dbReference type="Proteomes" id="UP000184452">
    <property type="component" value="Unassembled WGS sequence"/>
</dbReference>
<dbReference type="AlphaFoldDB" id="A0A1M6QJ19"/>
<evidence type="ECO:0000313" key="2">
    <source>
        <dbReference type="EMBL" id="SHK20120.1"/>
    </source>
</evidence>
<organism evidence="2 3">
    <name type="scientific">Nocardiopsis flavescens</name>
    <dbReference type="NCBI Taxonomy" id="758803"/>
    <lineage>
        <taxon>Bacteria</taxon>
        <taxon>Bacillati</taxon>
        <taxon>Actinomycetota</taxon>
        <taxon>Actinomycetes</taxon>
        <taxon>Streptosporangiales</taxon>
        <taxon>Nocardiopsidaceae</taxon>
        <taxon>Nocardiopsis</taxon>
    </lineage>
</organism>
<feature type="transmembrane region" description="Helical" evidence="1">
    <location>
        <begin position="6"/>
        <end position="29"/>
    </location>
</feature>
<name>A0A1M6QJ19_9ACTN</name>
<evidence type="ECO:0000256" key="1">
    <source>
        <dbReference type="SAM" id="Phobius"/>
    </source>
</evidence>
<protein>
    <submittedName>
        <fullName evidence="2">Uncharacterized protein</fullName>
    </submittedName>
</protein>